<dbReference type="InterPro" id="IPR043129">
    <property type="entry name" value="ATPase_NBD"/>
</dbReference>
<name>A0A7K0DCZ9_9NOCA</name>
<dbReference type="Proteomes" id="UP000438448">
    <property type="component" value="Unassembled WGS sequence"/>
</dbReference>
<dbReference type="EC" id="2.7.1.60" evidence="2"/>
<dbReference type="GO" id="GO:0009384">
    <property type="term" value="F:N-acylmannosamine kinase activity"/>
    <property type="evidence" value="ECO:0007669"/>
    <property type="project" value="UniProtKB-EC"/>
</dbReference>
<sequence>MTILALEIGPEGFAVGPVAEDADDEDIQRIPIPAEGVWDACRDLLLDVAADEEVTAVGIASAGPIDMSAGVIAPIDIAEWQTGFAIVEAVQKLFPVAVVRLAIDGVCLGLAERTFGATHSVMDAMSVTVSHRISAGVMVGGFVVVGRTGNAGNLGHVQVPGFDDPCECGGRGCLESVAGGAALLRWARGRGWTGNSLAALTETAKIGDEIAVEAMGRAGTALGRAIASVAPLLDIDLVVVGGRVAESGPALWKPLAAAVATHARLGFLTGLRVVPSELQGLGPLAGAGVLAMSADQAEE</sequence>
<comment type="caution">
    <text evidence="2">The sequence shown here is derived from an EMBL/GenBank/DDBJ whole genome shotgun (WGS) entry which is preliminary data.</text>
</comment>
<dbReference type="InterPro" id="IPR000600">
    <property type="entry name" value="ROK"/>
</dbReference>
<dbReference type="EMBL" id="WEGK01000022">
    <property type="protein sequence ID" value="MQY23653.1"/>
    <property type="molecule type" value="Genomic_DNA"/>
</dbReference>
<protein>
    <submittedName>
        <fullName evidence="2">N-acetylmannosamine kinase</fullName>
        <ecNumber evidence="2">2.7.1.60</ecNumber>
    </submittedName>
</protein>
<keyword evidence="2" id="KW-0808">Transferase</keyword>
<keyword evidence="2" id="KW-0418">Kinase</keyword>
<evidence type="ECO:0000313" key="3">
    <source>
        <dbReference type="Proteomes" id="UP000438448"/>
    </source>
</evidence>
<reference evidence="2 3" key="1">
    <citation type="submission" date="2019-10" db="EMBL/GenBank/DDBJ databases">
        <title>Nocardia macrotermitis sp. nov. and Nocardia aurantia sp. nov., isolated from the gut of fungus growing-termite Macrotermes natalensis.</title>
        <authorList>
            <person name="Benndorf R."/>
            <person name="Schwitalla J."/>
            <person name="Martin K."/>
            <person name="De Beer W."/>
            <person name="Kaster A.-K."/>
            <person name="Vollmers J."/>
            <person name="Poulsen M."/>
            <person name="Beemelmanns C."/>
        </authorList>
    </citation>
    <scope>NUCLEOTIDE SEQUENCE [LARGE SCALE GENOMIC DNA]</scope>
    <source>
        <strain evidence="2 3">RB20</strain>
    </source>
</reference>
<dbReference type="RefSeq" id="WP_153415419.1">
    <property type="nucleotide sequence ID" value="NZ_WEGK01000022.1"/>
</dbReference>
<keyword evidence="3" id="KW-1185">Reference proteome</keyword>
<dbReference type="OrthoDB" id="8772678at2"/>
<comment type="similarity">
    <text evidence="1">Belongs to the ROK (NagC/XylR) family.</text>
</comment>
<evidence type="ECO:0000313" key="2">
    <source>
        <dbReference type="EMBL" id="MQY23653.1"/>
    </source>
</evidence>
<dbReference type="PANTHER" id="PTHR18964">
    <property type="entry name" value="ROK (REPRESSOR, ORF, KINASE) FAMILY"/>
    <property type="match status" value="1"/>
</dbReference>
<dbReference type="Gene3D" id="3.30.420.40">
    <property type="match status" value="2"/>
</dbReference>
<dbReference type="AlphaFoldDB" id="A0A7K0DCZ9"/>
<dbReference type="PANTHER" id="PTHR18964:SF169">
    <property type="entry name" value="N-ACETYLMANNOSAMINE KINASE"/>
    <property type="match status" value="1"/>
</dbReference>
<accession>A0A7K0DCZ9</accession>
<evidence type="ECO:0000256" key="1">
    <source>
        <dbReference type="ARBA" id="ARBA00006479"/>
    </source>
</evidence>
<organism evidence="2 3">
    <name type="scientific">Nocardia macrotermitis</name>
    <dbReference type="NCBI Taxonomy" id="2585198"/>
    <lineage>
        <taxon>Bacteria</taxon>
        <taxon>Bacillati</taxon>
        <taxon>Actinomycetota</taxon>
        <taxon>Actinomycetes</taxon>
        <taxon>Mycobacteriales</taxon>
        <taxon>Nocardiaceae</taxon>
        <taxon>Nocardia</taxon>
    </lineage>
</organism>
<dbReference type="SUPFAM" id="SSF53067">
    <property type="entry name" value="Actin-like ATPase domain"/>
    <property type="match status" value="1"/>
</dbReference>
<dbReference type="Pfam" id="PF00480">
    <property type="entry name" value="ROK"/>
    <property type="match status" value="1"/>
</dbReference>
<gene>
    <name evidence="2" type="primary">nanK</name>
    <name evidence="2" type="ORF">NRB20_67840</name>
</gene>
<proteinExistence type="inferred from homology"/>